<evidence type="ECO:0000313" key="2">
    <source>
        <dbReference type="EMBL" id="TMQ55005.1"/>
    </source>
</evidence>
<accession>A0A538SUG1</accession>
<protein>
    <recommendedName>
        <fullName evidence="4">Tetratricopeptide repeat protein</fullName>
    </recommendedName>
</protein>
<feature type="signal peptide" evidence="1">
    <location>
        <begin position="1"/>
        <end position="26"/>
    </location>
</feature>
<keyword evidence="1" id="KW-0732">Signal</keyword>
<gene>
    <name evidence="2" type="ORF">E6K72_07040</name>
</gene>
<name>A0A538SUG1_UNCEI</name>
<feature type="chain" id="PRO_5021948264" description="Tetratricopeptide repeat protein" evidence="1">
    <location>
        <begin position="27"/>
        <end position="320"/>
    </location>
</feature>
<evidence type="ECO:0008006" key="4">
    <source>
        <dbReference type="Google" id="ProtNLM"/>
    </source>
</evidence>
<dbReference type="AlphaFoldDB" id="A0A538SUG1"/>
<comment type="caution">
    <text evidence="2">The sequence shown here is derived from an EMBL/GenBank/DDBJ whole genome shotgun (WGS) entry which is preliminary data.</text>
</comment>
<proteinExistence type="predicted"/>
<reference evidence="2 3" key="1">
    <citation type="journal article" date="2019" name="Nat. Microbiol.">
        <title>Mediterranean grassland soil C-N compound turnover is dependent on rainfall and depth, and is mediated by genomically divergent microorganisms.</title>
        <authorList>
            <person name="Diamond S."/>
            <person name="Andeer P.F."/>
            <person name="Li Z."/>
            <person name="Crits-Christoph A."/>
            <person name="Burstein D."/>
            <person name="Anantharaman K."/>
            <person name="Lane K.R."/>
            <person name="Thomas B.C."/>
            <person name="Pan C."/>
            <person name="Northen T.R."/>
            <person name="Banfield J.F."/>
        </authorList>
    </citation>
    <scope>NUCLEOTIDE SEQUENCE [LARGE SCALE GENOMIC DNA]</scope>
    <source>
        <strain evidence="2">WS_2</strain>
    </source>
</reference>
<evidence type="ECO:0000313" key="3">
    <source>
        <dbReference type="Proteomes" id="UP000317716"/>
    </source>
</evidence>
<organism evidence="2 3">
    <name type="scientific">Eiseniibacteriota bacterium</name>
    <dbReference type="NCBI Taxonomy" id="2212470"/>
    <lineage>
        <taxon>Bacteria</taxon>
        <taxon>Candidatus Eiseniibacteriota</taxon>
    </lineage>
</organism>
<evidence type="ECO:0000256" key="1">
    <source>
        <dbReference type="SAM" id="SignalP"/>
    </source>
</evidence>
<sequence>MRSRARLAAALLALAATGFIAQIARATSGQTPLAYIAAISGRVDVARSSKTGERGTIGLALLKGDRVQVGAGSGATLFFNDGNLLELSEKSTITVGTQNKGARRPEPNPAMAGVFKSVSEGVVGGSRETGLVALAPVRGGPSGAEVILAPRQTQILDDRPMFRWRAVAGANRYRVVVSGEAGELWQRETGDTSLAYPADAAPLPRGGDVLWALHASNDRGSLAEEENSFQIKPVAECDAIRHQLEQIEKNAGGAAPFVAGAYLSGQGLLLDAIVRLEALCRDHPTQPGPHEALGRLYRAVGLMDLAAAELQDALTLGRQP</sequence>
<dbReference type="EMBL" id="VBOS01000237">
    <property type="protein sequence ID" value="TMQ55005.1"/>
    <property type="molecule type" value="Genomic_DNA"/>
</dbReference>
<dbReference type="Proteomes" id="UP000317716">
    <property type="component" value="Unassembled WGS sequence"/>
</dbReference>